<dbReference type="EMBL" id="AFUU01000003">
    <property type="protein sequence ID" value="EGV02183.1"/>
    <property type="molecule type" value="Genomic_DNA"/>
</dbReference>
<evidence type="ECO:0000313" key="3">
    <source>
        <dbReference type="Proteomes" id="UP000005621"/>
    </source>
</evidence>
<proteinExistence type="predicted"/>
<evidence type="ECO:0000256" key="1">
    <source>
        <dbReference type="SAM" id="MobiDB-lite"/>
    </source>
</evidence>
<feature type="region of interest" description="Disordered" evidence="1">
    <location>
        <begin position="1"/>
        <end position="20"/>
    </location>
</feature>
<dbReference type="AlphaFoldDB" id="F9Q3H9"/>
<reference evidence="2 3" key="1">
    <citation type="submission" date="2011-07" db="EMBL/GenBank/DDBJ databases">
        <authorList>
            <person name="Harkins D.M."/>
            <person name="Madupu R."/>
            <person name="Durkin A.S."/>
            <person name="Torralba M."/>
            <person name="Methe B."/>
            <person name="Sutton G.G."/>
            <person name="Nelson K.E."/>
        </authorList>
    </citation>
    <scope>NUCLEOTIDE SEQUENCE [LARGE SCALE GENOMIC DNA]</scope>
    <source>
        <strain evidence="2 3">SK313</strain>
    </source>
</reference>
<name>F9Q3H9_STROR</name>
<comment type="caution">
    <text evidence="2">The sequence shown here is derived from an EMBL/GenBank/DDBJ whole genome shotgun (WGS) entry which is preliminary data.</text>
</comment>
<protein>
    <submittedName>
        <fullName evidence="2">Uncharacterized protein</fullName>
    </submittedName>
</protein>
<gene>
    <name evidence="2" type="ORF">HMPREF9950_1617</name>
</gene>
<accession>F9Q3H9</accession>
<dbReference type="PATRIC" id="fig|1035190.4.peg.1143"/>
<sequence>MNVYGKIDEKQEKSHYQDWSVPEKREGAPIPFLVSCFGV</sequence>
<evidence type="ECO:0000313" key="2">
    <source>
        <dbReference type="EMBL" id="EGV02183.1"/>
    </source>
</evidence>
<dbReference type="Proteomes" id="UP000005621">
    <property type="component" value="Unassembled WGS sequence"/>
</dbReference>
<organism evidence="2 3">
    <name type="scientific">Streptococcus oralis SK313</name>
    <dbReference type="NCBI Taxonomy" id="1035190"/>
    <lineage>
        <taxon>Bacteria</taxon>
        <taxon>Bacillati</taxon>
        <taxon>Bacillota</taxon>
        <taxon>Bacilli</taxon>
        <taxon>Lactobacillales</taxon>
        <taxon>Streptococcaceae</taxon>
        <taxon>Streptococcus</taxon>
    </lineage>
</organism>